<gene>
    <name evidence="1" type="ordered locus">TGRD_193</name>
</gene>
<sequence>MAYIFMDESGCLGFDFTKAKTSRYFVIAFLMAKNDNVINKAVSKIFKSIPKNELRVHCGTLHCYKENDRTRIKLLTELKGLEDKDVSVMSIILNKKKVVDYLQSEKTRLYNYITKILLDRIINKRLLLSDESIDFIASRREKNRFLNENFRNYLKTKAFPNHKLKIEVSITPPHSVKGLQAVDFVSWAVFKKYEHAKSHYYNIIENLVVEESPLF</sequence>
<dbReference type="PATRIC" id="fig|471821.5.peg.297"/>
<organism evidence="1 2">
    <name type="scientific">Endomicrobium trichonymphae</name>
    <dbReference type="NCBI Taxonomy" id="1408204"/>
    <lineage>
        <taxon>Bacteria</taxon>
        <taxon>Pseudomonadati</taxon>
        <taxon>Elusimicrobiota</taxon>
        <taxon>Endomicrobiia</taxon>
        <taxon>Endomicrobiales</taxon>
        <taxon>Endomicrobiaceae</taxon>
        <taxon>Candidatus Endomicrobiellum</taxon>
    </lineage>
</organism>
<name>B1GZJ5_ENDTX</name>
<dbReference type="EMBL" id="AP009510">
    <property type="protein sequence ID" value="BAG13677.1"/>
    <property type="molecule type" value="Genomic_DNA"/>
</dbReference>
<dbReference type="Proteomes" id="UP000001691">
    <property type="component" value="Chromosome"/>
</dbReference>
<reference evidence="2" key="1">
    <citation type="journal article" date="2008" name="Proc. Natl. Acad. Sci. U.S.A.">
        <title>Complete genome of the uncultured termite group 1 bacteria in a single host protist cell.</title>
        <authorList>
            <person name="Hongoh Y."/>
            <person name="Sharma V.K."/>
            <person name="Prakash T."/>
            <person name="Noda S."/>
            <person name="Taylor T.D."/>
            <person name="Kudo T."/>
            <person name="Sakaki Y."/>
            <person name="Toyoda A."/>
            <person name="Hattori M."/>
            <person name="Ohkuma M."/>
        </authorList>
    </citation>
    <scope>NUCLEOTIDE SEQUENCE [LARGE SCALE GENOMIC DNA]</scope>
    <source>
        <strain evidence="2">Rs-D17 genomovar Ri2008</strain>
    </source>
</reference>
<evidence type="ECO:0000313" key="1">
    <source>
        <dbReference type="EMBL" id="BAG13677.1"/>
    </source>
</evidence>
<dbReference type="RefSeq" id="WP_015423205.1">
    <property type="nucleotide sequence ID" value="NC_020419.1"/>
</dbReference>
<keyword evidence="2" id="KW-1185">Reference proteome</keyword>
<accession>B1GZJ5</accession>
<dbReference type="Pfam" id="PF12686">
    <property type="entry name" value="DUF3800"/>
    <property type="match status" value="1"/>
</dbReference>
<protein>
    <submittedName>
        <fullName evidence="1">DUF3800-domain protein</fullName>
    </submittedName>
</protein>
<evidence type="ECO:0000313" key="2">
    <source>
        <dbReference type="Proteomes" id="UP000001691"/>
    </source>
</evidence>
<dbReference type="HOGENOM" id="CLU_104060_1_0_0"/>
<dbReference type="KEGG" id="rsd:TGRD_193"/>
<dbReference type="InterPro" id="IPR024524">
    <property type="entry name" value="DUF3800"/>
</dbReference>
<proteinExistence type="predicted"/>
<dbReference type="AlphaFoldDB" id="B1GZJ5"/>